<sequence>MQGLFLCSPWSPIVVIATQLAIQAFIKSLCDLHGVLYRPYLREQFSIAYNLYLEICHQTNACVNAALGRDTPNWWLKHPFPACMYKLEGEDALIFSFLTTMDSKNSLKRVLRRAKTDGSEQEPTLGPLKEWEDSQDGGEDYFLMREQMNKWAKGRVNSPCSDCWKNMINNISRAKYPLAIVEVLSDVFGLKIGSGYDIGCHFGTPLSHSELGDKAFVRMTTSFHGHAHNRLYQLSFLATYVEGMGLEDLEGCEHYFSHSNGKFICDNYQQTFKILQTEPGLKRWMAEEGIDDYDTFHVWLEEEKDYLLGPDAGLPKKREETLEMEYVKKLVARRHAIEQRNWDLEVVLDLEVKMGIEPWWTSSDAEWIAAATAIKNHKYQGALDAIEKIIVERLLEMTKIHQSGTGYKMWSHIAKALQSRSKGVRNTIERYNAVALNMDPPMPTCSWDEVVNYGFLSEFDLLCNTRDSVQSQPWTRRNYRFAMDSYCMILHACKEIKRLNIEMKRVVTWIDNEDLFFQKKEEEYKESNPALAFQISVYCQQRAHSDTNHMHRLWALAKSLSFIGSVEPGASIEMIDSSKHKLESGRREMRGRTLREKQCLH</sequence>
<feature type="region of interest" description="Disordered" evidence="1">
    <location>
        <begin position="114"/>
        <end position="133"/>
    </location>
</feature>
<feature type="chain" id="PRO_5042044107" evidence="2">
    <location>
        <begin position="18"/>
        <end position="601"/>
    </location>
</feature>
<evidence type="ECO:0000256" key="2">
    <source>
        <dbReference type="SAM" id="SignalP"/>
    </source>
</evidence>
<dbReference type="InterPro" id="IPR040521">
    <property type="entry name" value="KDZ"/>
</dbReference>
<protein>
    <submittedName>
        <fullName evidence="3">Uncharacterized protein</fullName>
    </submittedName>
</protein>
<keyword evidence="4" id="KW-1185">Reference proteome</keyword>
<dbReference type="EMBL" id="JARIHO010000050">
    <property type="protein sequence ID" value="KAJ7321591.1"/>
    <property type="molecule type" value="Genomic_DNA"/>
</dbReference>
<name>A0AAD6ZHE6_9AGAR</name>
<proteinExistence type="predicted"/>
<dbReference type="Pfam" id="PF18758">
    <property type="entry name" value="KDZ"/>
    <property type="match status" value="1"/>
</dbReference>
<gene>
    <name evidence="3" type="ORF">DFH08DRAFT_917231</name>
</gene>
<dbReference type="AlphaFoldDB" id="A0AAD6ZHE6"/>
<accession>A0AAD6ZHE6</accession>
<organism evidence="3 4">
    <name type="scientific">Mycena albidolilacea</name>
    <dbReference type="NCBI Taxonomy" id="1033008"/>
    <lineage>
        <taxon>Eukaryota</taxon>
        <taxon>Fungi</taxon>
        <taxon>Dikarya</taxon>
        <taxon>Basidiomycota</taxon>
        <taxon>Agaricomycotina</taxon>
        <taxon>Agaricomycetes</taxon>
        <taxon>Agaricomycetidae</taxon>
        <taxon>Agaricales</taxon>
        <taxon>Marasmiineae</taxon>
        <taxon>Mycenaceae</taxon>
        <taxon>Mycena</taxon>
    </lineage>
</organism>
<comment type="caution">
    <text evidence="3">The sequence shown here is derived from an EMBL/GenBank/DDBJ whole genome shotgun (WGS) entry which is preliminary data.</text>
</comment>
<feature type="signal peptide" evidence="2">
    <location>
        <begin position="1"/>
        <end position="17"/>
    </location>
</feature>
<dbReference type="Proteomes" id="UP001218218">
    <property type="component" value="Unassembled WGS sequence"/>
</dbReference>
<evidence type="ECO:0000256" key="1">
    <source>
        <dbReference type="SAM" id="MobiDB-lite"/>
    </source>
</evidence>
<keyword evidence="2" id="KW-0732">Signal</keyword>
<evidence type="ECO:0000313" key="4">
    <source>
        <dbReference type="Proteomes" id="UP001218218"/>
    </source>
</evidence>
<evidence type="ECO:0000313" key="3">
    <source>
        <dbReference type="EMBL" id="KAJ7321591.1"/>
    </source>
</evidence>
<reference evidence="3" key="1">
    <citation type="submission" date="2023-03" db="EMBL/GenBank/DDBJ databases">
        <title>Massive genome expansion in bonnet fungi (Mycena s.s.) driven by repeated elements and novel gene families across ecological guilds.</title>
        <authorList>
            <consortium name="Lawrence Berkeley National Laboratory"/>
            <person name="Harder C.B."/>
            <person name="Miyauchi S."/>
            <person name="Viragh M."/>
            <person name="Kuo A."/>
            <person name="Thoen E."/>
            <person name="Andreopoulos B."/>
            <person name="Lu D."/>
            <person name="Skrede I."/>
            <person name="Drula E."/>
            <person name="Henrissat B."/>
            <person name="Morin E."/>
            <person name="Kohler A."/>
            <person name="Barry K."/>
            <person name="LaButti K."/>
            <person name="Morin E."/>
            <person name="Salamov A."/>
            <person name="Lipzen A."/>
            <person name="Mereny Z."/>
            <person name="Hegedus B."/>
            <person name="Baldrian P."/>
            <person name="Stursova M."/>
            <person name="Weitz H."/>
            <person name="Taylor A."/>
            <person name="Grigoriev I.V."/>
            <person name="Nagy L.G."/>
            <person name="Martin F."/>
            <person name="Kauserud H."/>
        </authorList>
    </citation>
    <scope>NUCLEOTIDE SEQUENCE</scope>
    <source>
        <strain evidence="3">CBHHK002</strain>
    </source>
</reference>
<feature type="region of interest" description="Disordered" evidence="1">
    <location>
        <begin position="582"/>
        <end position="601"/>
    </location>
</feature>